<feature type="compositionally biased region" description="Basic and acidic residues" evidence="1">
    <location>
        <begin position="63"/>
        <end position="72"/>
    </location>
</feature>
<evidence type="ECO:0000256" key="1">
    <source>
        <dbReference type="SAM" id="MobiDB-lite"/>
    </source>
</evidence>
<evidence type="ECO:0000313" key="2">
    <source>
        <dbReference type="EnsemblMetazoa" id="G4145.1:cds"/>
    </source>
</evidence>
<sequence>MVCKCNNFMSSPAGNCVCSEDGDSLQRLIDQLKELDDVNKRQMTDSTGSVPSLDTSDLQSQEASKRQQESAHIRPQKSSQYENVLRELRRLVMINKRDHVIPAVDLSHFSCSQEYYGLRKLVDNLAKKYCVVKDDHVHDSMDGF</sequence>
<organism evidence="2 3">
    <name type="scientific">Magallana gigas</name>
    <name type="common">Pacific oyster</name>
    <name type="synonym">Crassostrea gigas</name>
    <dbReference type="NCBI Taxonomy" id="29159"/>
    <lineage>
        <taxon>Eukaryota</taxon>
        <taxon>Metazoa</taxon>
        <taxon>Spiralia</taxon>
        <taxon>Lophotrochozoa</taxon>
        <taxon>Mollusca</taxon>
        <taxon>Bivalvia</taxon>
        <taxon>Autobranchia</taxon>
        <taxon>Pteriomorphia</taxon>
        <taxon>Ostreida</taxon>
        <taxon>Ostreoidea</taxon>
        <taxon>Ostreidae</taxon>
        <taxon>Magallana</taxon>
    </lineage>
</organism>
<feature type="region of interest" description="Disordered" evidence="1">
    <location>
        <begin position="39"/>
        <end position="79"/>
    </location>
</feature>
<evidence type="ECO:0000313" key="3">
    <source>
        <dbReference type="Proteomes" id="UP000005408"/>
    </source>
</evidence>
<protein>
    <submittedName>
        <fullName evidence="2">Uncharacterized protein</fullName>
    </submittedName>
</protein>
<proteinExistence type="predicted"/>
<dbReference type="EnsemblMetazoa" id="G4145.1">
    <property type="protein sequence ID" value="G4145.1:cds"/>
    <property type="gene ID" value="G4145"/>
</dbReference>
<keyword evidence="3" id="KW-1185">Reference proteome</keyword>
<dbReference type="AlphaFoldDB" id="A0A8W8N3X0"/>
<dbReference type="Proteomes" id="UP000005408">
    <property type="component" value="Unassembled WGS sequence"/>
</dbReference>
<name>A0A8W8N3X0_MAGGI</name>
<feature type="compositionally biased region" description="Polar residues" evidence="1">
    <location>
        <begin position="44"/>
        <end position="62"/>
    </location>
</feature>
<accession>A0A8W8N3X0</accession>
<reference evidence="2" key="1">
    <citation type="submission" date="2022-08" db="UniProtKB">
        <authorList>
            <consortium name="EnsemblMetazoa"/>
        </authorList>
    </citation>
    <scope>IDENTIFICATION</scope>
    <source>
        <strain evidence="2">05x7-T-G4-1.051#20</strain>
    </source>
</reference>